<organism evidence="2">
    <name type="scientific">uncultured Caudovirales phage</name>
    <dbReference type="NCBI Taxonomy" id="2100421"/>
    <lineage>
        <taxon>Viruses</taxon>
        <taxon>Duplodnaviria</taxon>
        <taxon>Heunggongvirae</taxon>
        <taxon>Uroviricota</taxon>
        <taxon>Caudoviricetes</taxon>
        <taxon>Peduoviridae</taxon>
        <taxon>Maltschvirus</taxon>
        <taxon>Maltschvirus maltsch</taxon>
    </lineage>
</organism>
<reference evidence="2" key="1">
    <citation type="submission" date="2020-04" db="EMBL/GenBank/DDBJ databases">
        <authorList>
            <person name="Chiriac C."/>
            <person name="Salcher M."/>
            <person name="Ghai R."/>
            <person name="Kavagutti S V."/>
        </authorList>
    </citation>
    <scope>NUCLEOTIDE SEQUENCE</scope>
</reference>
<dbReference type="CDD" id="cd06571">
    <property type="entry name" value="Bac_DnaA_C"/>
    <property type="match status" value="1"/>
</dbReference>
<sequence>MLTRKKDISIRQLKELYFAQRNTHLQLHEMMQQLGLLGIEDNEPLGLDIGARTIVKLVDEEFECDVLIKDRSLKTTFGRKAAAYLLRRYTKLSLKEISQYTGTSDHTTAIHNIKQANNLIETEDWFKTKLKKLCLKLELKEI</sequence>
<dbReference type="GO" id="GO:0006275">
    <property type="term" value="P:regulation of DNA replication"/>
    <property type="evidence" value="ECO:0007669"/>
    <property type="project" value="InterPro"/>
</dbReference>
<accession>A0A6J5NAV7</accession>
<evidence type="ECO:0000259" key="1">
    <source>
        <dbReference type="SMART" id="SM00760"/>
    </source>
</evidence>
<dbReference type="SMART" id="SM00760">
    <property type="entry name" value="Bac_DnaA_C"/>
    <property type="match status" value="1"/>
</dbReference>
<proteinExistence type="predicted"/>
<dbReference type="SUPFAM" id="SSF48295">
    <property type="entry name" value="TrpR-like"/>
    <property type="match status" value="1"/>
</dbReference>
<name>A0A6J5NAV7_9CAUD</name>
<protein>
    <submittedName>
        <fullName evidence="2">Chromosomal replication initiator, DnaA C-terminal</fullName>
    </submittedName>
</protein>
<feature type="domain" description="Chromosomal replication initiator DnaA C-terminal" evidence="1">
    <location>
        <begin position="50"/>
        <end position="116"/>
    </location>
</feature>
<gene>
    <name evidence="2" type="ORF">UFOVP614_28</name>
</gene>
<dbReference type="InterPro" id="IPR013159">
    <property type="entry name" value="DnaA_C"/>
</dbReference>
<dbReference type="InterPro" id="IPR010921">
    <property type="entry name" value="Trp_repressor/repl_initiator"/>
</dbReference>
<dbReference type="Gene3D" id="1.10.1750.10">
    <property type="match status" value="1"/>
</dbReference>
<dbReference type="Pfam" id="PF08299">
    <property type="entry name" value="Bac_DnaA_C"/>
    <property type="match status" value="1"/>
</dbReference>
<dbReference type="EMBL" id="LR796573">
    <property type="protein sequence ID" value="CAB4152729.1"/>
    <property type="molecule type" value="Genomic_DNA"/>
</dbReference>
<dbReference type="GO" id="GO:0006270">
    <property type="term" value="P:DNA replication initiation"/>
    <property type="evidence" value="ECO:0007669"/>
    <property type="project" value="InterPro"/>
</dbReference>
<dbReference type="GO" id="GO:0005524">
    <property type="term" value="F:ATP binding"/>
    <property type="evidence" value="ECO:0007669"/>
    <property type="project" value="InterPro"/>
</dbReference>
<dbReference type="GO" id="GO:0043565">
    <property type="term" value="F:sequence-specific DNA binding"/>
    <property type="evidence" value="ECO:0007669"/>
    <property type="project" value="InterPro"/>
</dbReference>
<evidence type="ECO:0000313" key="2">
    <source>
        <dbReference type="EMBL" id="CAB4152729.1"/>
    </source>
</evidence>